<comment type="caution">
    <text evidence="1">The sequence shown here is derived from an EMBL/GenBank/DDBJ whole genome shotgun (WGS) entry which is preliminary data.</text>
</comment>
<sequence>MQFHQPLFQDEAPSQTLLELTNLDSFRDQFLPPQETYFPYNKAEIFDKTRYYCNTHNHFPKPNPDFVPEASVVLWDFPVPDFPLVFKAGLGEQDGAKKPKLSSQSMVARERRRRIAEKLNTSEMKDVCLVPCEMVRDLTSAELF</sequence>
<evidence type="ECO:0000313" key="1">
    <source>
        <dbReference type="EMBL" id="CAH8391501.1"/>
    </source>
</evidence>
<protein>
    <submittedName>
        <fullName evidence="1">Uncharacterized protein</fullName>
    </submittedName>
</protein>
<keyword evidence="2" id="KW-1185">Reference proteome</keyword>
<dbReference type="EMBL" id="CAKOAT010950709">
    <property type="protein sequence ID" value="CAH8391501.1"/>
    <property type="molecule type" value="Genomic_DNA"/>
</dbReference>
<gene>
    <name evidence="1" type="ORF">ERUC_LOCUS43984</name>
</gene>
<reference evidence="1 2" key="1">
    <citation type="submission" date="2022-03" db="EMBL/GenBank/DDBJ databases">
        <authorList>
            <person name="Macdonald S."/>
            <person name="Ahmed S."/>
            <person name="Newling K."/>
        </authorList>
    </citation>
    <scope>NUCLEOTIDE SEQUENCE [LARGE SCALE GENOMIC DNA]</scope>
</reference>
<proteinExistence type="predicted"/>
<organism evidence="1 2">
    <name type="scientific">Eruca vesicaria subsp. sativa</name>
    <name type="common">Garden rocket</name>
    <name type="synonym">Eruca sativa</name>
    <dbReference type="NCBI Taxonomy" id="29727"/>
    <lineage>
        <taxon>Eukaryota</taxon>
        <taxon>Viridiplantae</taxon>
        <taxon>Streptophyta</taxon>
        <taxon>Embryophyta</taxon>
        <taxon>Tracheophyta</taxon>
        <taxon>Spermatophyta</taxon>
        <taxon>Magnoliopsida</taxon>
        <taxon>eudicotyledons</taxon>
        <taxon>Gunneridae</taxon>
        <taxon>Pentapetalae</taxon>
        <taxon>rosids</taxon>
        <taxon>malvids</taxon>
        <taxon>Brassicales</taxon>
        <taxon>Brassicaceae</taxon>
        <taxon>Brassiceae</taxon>
        <taxon>Eruca</taxon>
    </lineage>
</organism>
<dbReference type="Proteomes" id="UP001642260">
    <property type="component" value="Unassembled WGS sequence"/>
</dbReference>
<evidence type="ECO:0000313" key="2">
    <source>
        <dbReference type="Proteomes" id="UP001642260"/>
    </source>
</evidence>
<accession>A0ABC8M5E9</accession>
<name>A0ABC8M5E9_ERUVS</name>
<dbReference type="AlphaFoldDB" id="A0ABC8M5E9"/>